<dbReference type="AlphaFoldDB" id="A0A4R1R6Y8"/>
<name>A0A4R1R6Y8_9FIRM</name>
<dbReference type="Pfam" id="PF04326">
    <property type="entry name" value="SLFN_AlbA_2"/>
    <property type="match status" value="1"/>
</dbReference>
<keyword evidence="3" id="KW-0547">Nucleotide-binding</keyword>
<dbReference type="STRING" id="1650663.GCA_001486665_02930"/>
<dbReference type="Pfam" id="PF22168">
    <property type="entry name" value="DIP2311-like_C"/>
    <property type="match status" value="1"/>
</dbReference>
<organism evidence="3 4">
    <name type="scientific">Allofournierella massiliensis</name>
    <dbReference type="NCBI Taxonomy" id="1650663"/>
    <lineage>
        <taxon>Bacteria</taxon>
        <taxon>Bacillati</taxon>
        <taxon>Bacillota</taxon>
        <taxon>Clostridia</taxon>
        <taxon>Eubacteriales</taxon>
        <taxon>Oscillospiraceae</taxon>
        <taxon>Allofournierella</taxon>
    </lineage>
</organism>
<dbReference type="InterPro" id="IPR054760">
    <property type="entry name" value="DIP2311-like_C"/>
</dbReference>
<feature type="domain" description="Schlafen AlbA-2" evidence="1">
    <location>
        <begin position="5"/>
        <end position="121"/>
    </location>
</feature>
<dbReference type="Gene3D" id="3.30.950.30">
    <property type="entry name" value="Schlafen, AAA domain"/>
    <property type="match status" value="1"/>
</dbReference>
<keyword evidence="3" id="KW-0347">Helicase</keyword>
<sequence length="434" mass="48195">MVFVESEVVELKAEVVGDICKEVVAFANTKGGTLYIGVSNDGTVLGIKNTDQVMLQLNNMIRDSIKPDVTMFVGYETQHVGDKDIIAVTIQKGTDRPYYLGSKGLKPSGVYVRNGTSSDPATDTAIRRMIKETDGDSFESMRSLEQNLSFDAAKKQFEKQNIPFDAAKMQTLGMISADGIYSNVALLLSDQCPGTIKAATFSGEDKGSFQDRREFDGSLFQQMEELYSYLDLRNQTKATFDGLYRIDTRDYPEDALREAMLNSLVHRDYSFRASTLVSVYADRIEFVSVGGLPTGIALDDIMLGLSVCRNPKLAAVFYRLQLIEAYGTGMPKIINAYTEKELKPKIEVSSNAFKITLPNRNASANHTVTLVGTLKSEEQQILDFIGSHGHIVRSDVDQLLEVSQATANRILKRMVAEGLIYQIGNGRKTKYRRK</sequence>
<dbReference type="Proteomes" id="UP000295184">
    <property type="component" value="Unassembled WGS sequence"/>
</dbReference>
<reference evidence="3 4" key="1">
    <citation type="submission" date="2019-03" db="EMBL/GenBank/DDBJ databases">
        <title>Genomic Encyclopedia of Type Strains, Phase IV (KMG-IV): sequencing the most valuable type-strain genomes for metagenomic binning, comparative biology and taxonomic classification.</title>
        <authorList>
            <person name="Goeker M."/>
        </authorList>
    </citation>
    <scope>NUCLEOTIDE SEQUENCE [LARGE SCALE GENOMIC DNA]</scope>
    <source>
        <strain evidence="3 4">DSM 100451</strain>
    </source>
</reference>
<feature type="domain" description="Transcriptional regulator DIP2311-like C-terminal" evidence="2">
    <location>
        <begin position="389"/>
        <end position="433"/>
    </location>
</feature>
<dbReference type="SUPFAM" id="SSF46785">
    <property type="entry name" value="Winged helix' DNA-binding domain"/>
    <property type="match status" value="1"/>
</dbReference>
<dbReference type="PANTHER" id="PTHR30595:SF6">
    <property type="entry name" value="SCHLAFEN ALBA-2 DOMAIN-CONTAINING PROTEIN"/>
    <property type="match status" value="1"/>
</dbReference>
<dbReference type="Pfam" id="PF13749">
    <property type="entry name" value="HATPase_c_4"/>
    <property type="match status" value="1"/>
</dbReference>
<dbReference type="OrthoDB" id="34589at2"/>
<dbReference type="GO" id="GO:0004386">
    <property type="term" value="F:helicase activity"/>
    <property type="evidence" value="ECO:0007669"/>
    <property type="project" value="UniProtKB-KW"/>
</dbReference>
<dbReference type="InterPro" id="IPR036390">
    <property type="entry name" value="WH_DNA-bd_sf"/>
</dbReference>
<evidence type="ECO:0000259" key="2">
    <source>
        <dbReference type="Pfam" id="PF22168"/>
    </source>
</evidence>
<dbReference type="Gene3D" id="1.10.10.10">
    <property type="entry name" value="Winged helix-like DNA-binding domain superfamily/Winged helix DNA-binding domain"/>
    <property type="match status" value="1"/>
</dbReference>
<proteinExistence type="predicted"/>
<dbReference type="InterPro" id="IPR038475">
    <property type="entry name" value="RecG_C_sf"/>
</dbReference>
<dbReference type="InterPro" id="IPR036388">
    <property type="entry name" value="WH-like_DNA-bd_sf"/>
</dbReference>
<keyword evidence="3" id="KW-0067">ATP-binding</keyword>
<gene>
    <name evidence="3" type="ORF">EDD77_10295</name>
</gene>
<dbReference type="InterPro" id="IPR007421">
    <property type="entry name" value="Schlafen_AlbA_2_dom"/>
</dbReference>
<evidence type="ECO:0000259" key="1">
    <source>
        <dbReference type="Pfam" id="PF04326"/>
    </source>
</evidence>
<protein>
    <submittedName>
        <fullName evidence="3">ATP-dependent DNA helicase RecG</fullName>
    </submittedName>
</protein>
<comment type="caution">
    <text evidence="3">The sequence shown here is derived from an EMBL/GenBank/DDBJ whole genome shotgun (WGS) entry which is preliminary data.</text>
</comment>
<dbReference type="RefSeq" id="WP_058966210.1">
    <property type="nucleotide sequence ID" value="NZ_CABKVM010000019.1"/>
</dbReference>
<keyword evidence="3" id="KW-0378">Hydrolase</keyword>
<evidence type="ECO:0000313" key="3">
    <source>
        <dbReference type="EMBL" id="TCL61356.1"/>
    </source>
</evidence>
<dbReference type="InterPro" id="IPR038461">
    <property type="entry name" value="Schlafen_AlbA_2_dom_sf"/>
</dbReference>
<dbReference type="PANTHER" id="PTHR30595">
    <property type="entry name" value="GLPR-RELATED TRANSCRIPTIONAL REPRESSOR"/>
    <property type="match status" value="1"/>
</dbReference>
<dbReference type="GeneID" id="97381223"/>
<dbReference type="Gene3D" id="3.30.565.60">
    <property type="match status" value="1"/>
</dbReference>
<accession>A0A4R1R6Y8</accession>
<dbReference type="EMBL" id="SLUM01000002">
    <property type="protein sequence ID" value="TCL61356.1"/>
    <property type="molecule type" value="Genomic_DNA"/>
</dbReference>
<evidence type="ECO:0000313" key="4">
    <source>
        <dbReference type="Proteomes" id="UP000295184"/>
    </source>
</evidence>